<dbReference type="EMBL" id="FO117581">
    <property type="protein sequence ID" value="CCF99501.1"/>
    <property type="molecule type" value="Genomic_DNA"/>
</dbReference>
<sequence>MLKIENKDRNQVFGVPGVVRYVFWSGKPAIVRESEIELMEKNLAGIYDGISITSIKKGANYTIPLGPFKGYEGKVVNLFKNKIKLELPSLGILVTLKTA</sequence>
<proteinExistence type="predicted"/>
<dbReference type="InterPro" id="IPR036735">
    <property type="entry name" value="NGN_dom_sf"/>
</dbReference>
<dbReference type="GO" id="GO:0006354">
    <property type="term" value="P:DNA-templated transcription elongation"/>
    <property type="evidence" value="ECO:0007669"/>
    <property type="project" value="InterPro"/>
</dbReference>
<gene>
    <name evidence="1" type="ORF">VIS_S18BIA10019</name>
</gene>
<protein>
    <submittedName>
        <fullName evidence="1">KOW-domain protein, NusG-like</fullName>
    </submittedName>
</protein>
<dbReference type="Gene3D" id="3.30.70.940">
    <property type="entry name" value="NusG, N-terminal domain"/>
    <property type="match status" value="1"/>
</dbReference>
<name>H6REP0_9BACT</name>
<dbReference type="AlphaFoldDB" id="H6REP0"/>
<accession>H6REP0</accession>
<reference evidence="1" key="2">
    <citation type="submission" date="2012-02" db="EMBL/GenBank/DDBJ databases">
        <authorList>
            <person name="Genoscope - CEA"/>
        </authorList>
    </citation>
    <scope>NUCLEOTIDE SEQUENCE</scope>
</reference>
<evidence type="ECO:0000313" key="1">
    <source>
        <dbReference type="EMBL" id="CCF99501.1"/>
    </source>
</evidence>
<organism evidence="1">
    <name type="scientific">uncultured Flavobacteriia bacterium</name>
    <dbReference type="NCBI Taxonomy" id="212695"/>
    <lineage>
        <taxon>Bacteria</taxon>
        <taxon>Pseudomonadati</taxon>
        <taxon>Bacteroidota</taxon>
        <taxon>Flavobacteriia</taxon>
        <taxon>environmental samples</taxon>
    </lineage>
</organism>
<reference evidence="1" key="1">
    <citation type="journal article" date="2012" name="Environ. Microbiol.">
        <title>Genomic content of uncultured Bacteroidetes from contrasting oceanic provinces in the North Atlantic Ocean.</title>
        <authorList>
            <person name="Gomez-Pereira P.R."/>
            <person name="Schuler M."/>
            <person name="Fuchs B.M."/>
            <person name="Bennke C."/>
            <person name="Teeling H."/>
            <person name="Waldmann J."/>
            <person name="Richter M."/>
            <person name="Barbe V."/>
            <person name="Bataille E."/>
            <person name="Glockner F.O."/>
            <person name="Amann R."/>
        </authorList>
    </citation>
    <scope>NUCLEOTIDE SEQUENCE</scope>
</reference>